<sequence length="150" mass="16332">MGFGNQTIMQLAKFQTIGSNDSGRNTQWDWVETGRGTGAPSDLATSSTRRLNAFHFAPPAVSIAAWSFTLSSGVLSFKNGFATERRRGAQGKDTHRDGGSVYHHSNSDGATSLAMTPPRKHCHPRVAKRNISPKLPLPSPARKRAVHHQE</sequence>
<name>A0A165I578_9APHY</name>
<keyword evidence="3" id="KW-1185">Reference proteome</keyword>
<feature type="region of interest" description="Disordered" evidence="1">
    <location>
        <begin position="84"/>
        <end position="150"/>
    </location>
</feature>
<evidence type="ECO:0000313" key="3">
    <source>
        <dbReference type="Proteomes" id="UP000076871"/>
    </source>
</evidence>
<dbReference type="AlphaFoldDB" id="A0A165I578"/>
<protein>
    <submittedName>
        <fullName evidence="2">Uncharacterized protein</fullName>
    </submittedName>
</protein>
<organism evidence="2 3">
    <name type="scientific">Laetiporus sulphureus 93-53</name>
    <dbReference type="NCBI Taxonomy" id="1314785"/>
    <lineage>
        <taxon>Eukaryota</taxon>
        <taxon>Fungi</taxon>
        <taxon>Dikarya</taxon>
        <taxon>Basidiomycota</taxon>
        <taxon>Agaricomycotina</taxon>
        <taxon>Agaricomycetes</taxon>
        <taxon>Polyporales</taxon>
        <taxon>Laetiporus</taxon>
    </lineage>
</organism>
<evidence type="ECO:0000313" key="2">
    <source>
        <dbReference type="EMBL" id="KZT12605.1"/>
    </source>
</evidence>
<dbReference type="GeneID" id="63823756"/>
<feature type="compositionally biased region" description="Polar residues" evidence="1">
    <location>
        <begin position="103"/>
        <end position="114"/>
    </location>
</feature>
<dbReference type="EMBL" id="KV427605">
    <property type="protein sequence ID" value="KZT12605.1"/>
    <property type="molecule type" value="Genomic_DNA"/>
</dbReference>
<reference evidence="2 3" key="1">
    <citation type="journal article" date="2016" name="Mol. Biol. Evol.">
        <title>Comparative Genomics of Early-Diverging Mushroom-Forming Fungi Provides Insights into the Origins of Lignocellulose Decay Capabilities.</title>
        <authorList>
            <person name="Nagy L.G."/>
            <person name="Riley R."/>
            <person name="Tritt A."/>
            <person name="Adam C."/>
            <person name="Daum C."/>
            <person name="Floudas D."/>
            <person name="Sun H."/>
            <person name="Yadav J.S."/>
            <person name="Pangilinan J."/>
            <person name="Larsson K.H."/>
            <person name="Matsuura K."/>
            <person name="Barry K."/>
            <person name="Labutti K."/>
            <person name="Kuo R."/>
            <person name="Ohm R.A."/>
            <person name="Bhattacharya S.S."/>
            <person name="Shirouzu T."/>
            <person name="Yoshinaga Y."/>
            <person name="Martin F.M."/>
            <person name="Grigoriev I.V."/>
            <person name="Hibbett D.S."/>
        </authorList>
    </citation>
    <scope>NUCLEOTIDE SEQUENCE [LARGE SCALE GENOMIC DNA]</scope>
    <source>
        <strain evidence="2 3">93-53</strain>
    </source>
</reference>
<feature type="compositionally biased region" description="Basic and acidic residues" evidence="1">
    <location>
        <begin position="84"/>
        <end position="98"/>
    </location>
</feature>
<dbReference type="Proteomes" id="UP000076871">
    <property type="component" value="Unassembled WGS sequence"/>
</dbReference>
<evidence type="ECO:0000256" key="1">
    <source>
        <dbReference type="SAM" id="MobiDB-lite"/>
    </source>
</evidence>
<gene>
    <name evidence="2" type="ORF">LAESUDRAFT_709838</name>
</gene>
<dbReference type="RefSeq" id="XP_040770115.1">
    <property type="nucleotide sequence ID" value="XM_040906727.1"/>
</dbReference>
<feature type="compositionally biased region" description="Basic residues" evidence="1">
    <location>
        <begin position="118"/>
        <end position="128"/>
    </location>
</feature>
<feature type="compositionally biased region" description="Basic residues" evidence="1">
    <location>
        <begin position="141"/>
        <end position="150"/>
    </location>
</feature>
<dbReference type="InParanoid" id="A0A165I578"/>
<accession>A0A165I578</accession>
<proteinExistence type="predicted"/>